<gene>
    <name evidence="1" type="ORF">CVO76_08685</name>
</gene>
<organism evidence="1 2">
    <name type="scientific">Arthrobacter agilis</name>
    <dbReference type="NCBI Taxonomy" id="37921"/>
    <lineage>
        <taxon>Bacteria</taxon>
        <taxon>Bacillati</taxon>
        <taxon>Actinomycetota</taxon>
        <taxon>Actinomycetes</taxon>
        <taxon>Micrococcales</taxon>
        <taxon>Micrococcaceae</taxon>
        <taxon>Arthrobacter</taxon>
    </lineage>
</organism>
<dbReference type="AlphaFoldDB" id="A0A2L0UEK4"/>
<dbReference type="EMBL" id="CP024915">
    <property type="protein sequence ID" value="AUZ87694.1"/>
    <property type="molecule type" value="Genomic_DNA"/>
</dbReference>
<evidence type="ECO:0000313" key="2">
    <source>
        <dbReference type="Proteomes" id="UP000239187"/>
    </source>
</evidence>
<reference evidence="1 2" key="1">
    <citation type="submission" date="2017-11" db="EMBL/GenBank/DDBJ databases">
        <title>Draft genome of Arthrobacter agilis strain UMCV2, a plant growth-promoting rhizobacterium and biocontrol capacity of phytopathogenic fungi.</title>
        <authorList>
            <person name="Martinez-Camara R."/>
            <person name="Santoyo G."/>
            <person name="Moreno-Hagelsieb G."/>
            <person name="Valencia-Cantero E."/>
        </authorList>
    </citation>
    <scope>NUCLEOTIDE SEQUENCE [LARGE SCALE GENOMIC DNA]</scope>
    <source>
        <strain evidence="1 2">UMCV2</strain>
    </source>
</reference>
<dbReference type="Proteomes" id="UP000239187">
    <property type="component" value="Chromosome"/>
</dbReference>
<accession>A0A2L0UEK4</accession>
<name>A0A2L0UEK4_9MICC</name>
<protein>
    <submittedName>
        <fullName evidence="1">Uncharacterized protein</fullName>
    </submittedName>
</protein>
<proteinExistence type="predicted"/>
<sequence length="99" mass="10557">MGWPHEQSDARLAVDEQVAAMDAVGLGPDVDVLAAYGRAADGIADAQLSFTAAQDDLEGMILTAAIGMHMHHQLILELVALAQASHAIRRYLPQQGPDR</sequence>
<evidence type="ECO:0000313" key="1">
    <source>
        <dbReference type="EMBL" id="AUZ87694.1"/>
    </source>
</evidence>